<dbReference type="PANTHER" id="PTHR32438">
    <property type="entry name" value="4-ALPHA-GLUCANOTRANSFERASE DPE1, CHLOROPLASTIC/AMYLOPLASTIC"/>
    <property type="match status" value="1"/>
</dbReference>
<dbReference type="AlphaFoldDB" id="A0A2A4YZ16"/>
<dbReference type="Pfam" id="PF02446">
    <property type="entry name" value="Glyco_hydro_77"/>
    <property type="match status" value="1"/>
</dbReference>
<dbReference type="SUPFAM" id="SSF51445">
    <property type="entry name" value="(Trans)glycosidases"/>
    <property type="match status" value="1"/>
</dbReference>
<dbReference type="NCBIfam" id="TIGR00217">
    <property type="entry name" value="malQ"/>
    <property type="match status" value="1"/>
</dbReference>
<evidence type="ECO:0000256" key="10">
    <source>
        <dbReference type="RuleBase" id="RU361207"/>
    </source>
</evidence>
<evidence type="ECO:0000256" key="1">
    <source>
        <dbReference type="ARBA" id="ARBA00000439"/>
    </source>
</evidence>
<evidence type="ECO:0000256" key="6">
    <source>
        <dbReference type="ARBA" id="ARBA00022679"/>
    </source>
</evidence>
<dbReference type="EMBL" id="NVUS01000015">
    <property type="protein sequence ID" value="PCI99555.1"/>
    <property type="molecule type" value="Genomic_DNA"/>
</dbReference>
<comment type="caution">
    <text evidence="12">The sequence shown here is derived from an EMBL/GenBank/DDBJ whole genome shotgun (WGS) entry which is preliminary data.</text>
</comment>
<feature type="domain" description="MalQ N-terminal beta-sandwich" evidence="11">
    <location>
        <begin position="85"/>
        <end position="141"/>
    </location>
</feature>
<dbReference type="Gene3D" id="3.20.20.80">
    <property type="entry name" value="Glycosidases"/>
    <property type="match status" value="1"/>
</dbReference>
<dbReference type="InterPro" id="IPR003385">
    <property type="entry name" value="Glyco_hydro_77"/>
</dbReference>
<accession>A0A2A4YZ16</accession>
<evidence type="ECO:0000256" key="8">
    <source>
        <dbReference type="ARBA" id="ARBA00031423"/>
    </source>
</evidence>
<reference evidence="12" key="2">
    <citation type="journal article" date="2018" name="ISME J.">
        <title>A dynamic microbial community with high functional redundancy inhabits the cold, oxic subseafloor aquifer.</title>
        <authorList>
            <person name="Tully B.J."/>
            <person name="Wheat C.G."/>
            <person name="Glazer B.T."/>
            <person name="Huber J.A."/>
        </authorList>
    </citation>
    <scope>NUCLEOTIDE SEQUENCE</scope>
    <source>
        <strain evidence="12">NORP83</strain>
    </source>
</reference>
<name>A0A2A4YZ16_9PROT</name>
<protein>
    <recommendedName>
        <fullName evidence="4 10">4-alpha-glucanotransferase</fullName>
        <ecNumber evidence="3 10">2.4.1.25</ecNumber>
    </recommendedName>
    <alternativeName>
        <fullName evidence="8 10">Amylomaltase</fullName>
    </alternativeName>
    <alternativeName>
        <fullName evidence="9 10">Disproportionating enzyme</fullName>
    </alternativeName>
</protein>
<dbReference type="EC" id="2.4.1.25" evidence="3 10"/>
<gene>
    <name evidence="12" type="primary">malQ</name>
    <name evidence="12" type="ORF">COB13_11625</name>
</gene>
<reference key="1">
    <citation type="submission" date="2017-08" db="EMBL/GenBank/DDBJ databases">
        <title>A dynamic microbial community with high functional redundancy inhabits the cold, oxic subseafloor aquifer.</title>
        <authorList>
            <person name="Tully B.J."/>
            <person name="Wheat C.G."/>
            <person name="Glazer B.T."/>
            <person name="Huber J.A."/>
        </authorList>
    </citation>
    <scope>NUCLEOTIDE SEQUENCE [LARGE SCALE GENOMIC DNA]</scope>
</reference>
<evidence type="ECO:0000259" key="11">
    <source>
        <dbReference type="Pfam" id="PF21226"/>
    </source>
</evidence>
<comment type="similarity">
    <text evidence="2 10">Belongs to the disproportionating enzyme family.</text>
</comment>
<keyword evidence="6 10" id="KW-0808">Transferase</keyword>
<dbReference type="InterPro" id="IPR017853">
    <property type="entry name" value="GH"/>
</dbReference>
<comment type="catalytic activity">
    <reaction evidence="1 10">
        <text>Transfers a segment of a (1-&gt;4)-alpha-D-glucan to a new position in an acceptor, which may be glucose or a (1-&gt;4)-alpha-D-glucan.</text>
        <dbReference type="EC" id="2.4.1.25"/>
    </reaction>
</comment>
<keyword evidence="5 10" id="KW-0328">Glycosyltransferase</keyword>
<proteinExistence type="inferred from homology"/>
<organism evidence="12">
    <name type="scientific">OCS116 cluster bacterium</name>
    <dbReference type="NCBI Taxonomy" id="2030921"/>
    <lineage>
        <taxon>Bacteria</taxon>
        <taxon>Pseudomonadati</taxon>
        <taxon>Pseudomonadota</taxon>
        <taxon>Alphaproteobacteria</taxon>
        <taxon>OCS116 cluster</taxon>
    </lineage>
</organism>
<evidence type="ECO:0000256" key="4">
    <source>
        <dbReference type="ARBA" id="ARBA00020295"/>
    </source>
</evidence>
<evidence type="ECO:0000256" key="9">
    <source>
        <dbReference type="ARBA" id="ARBA00031501"/>
    </source>
</evidence>
<dbReference type="Pfam" id="PF21226">
    <property type="entry name" value="MalQ_N"/>
    <property type="match status" value="1"/>
</dbReference>
<evidence type="ECO:0000256" key="2">
    <source>
        <dbReference type="ARBA" id="ARBA00005684"/>
    </source>
</evidence>
<keyword evidence="7 10" id="KW-0119">Carbohydrate metabolism</keyword>
<evidence type="ECO:0000256" key="7">
    <source>
        <dbReference type="ARBA" id="ARBA00023277"/>
    </source>
</evidence>
<dbReference type="GO" id="GO:0004134">
    <property type="term" value="F:4-alpha-glucanotransferase activity"/>
    <property type="evidence" value="ECO:0007669"/>
    <property type="project" value="UniProtKB-EC"/>
</dbReference>
<evidence type="ECO:0000256" key="3">
    <source>
        <dbReference type="ARBA" id="ARBA00012560"/>
    </source>
</evidence>
<dbReference type="InterPro" id="IPR048458">
    <property type="entry name" value="MalQ_N"/>
</dbReference>
<sequence length="656" mass="72557">MSKNVPLHKLAAHYGIFSSFKDLDRNIQQTSDDTQLALLAGNGIMADNAAMINEHLAEIKAQNATRRLPQEIVITSGQINHIFNLQNVEWHAELEDGTTVSGRQDDEQNGNIILPSMPSGIHNLTVKSTSQTEKITLICAPERAPSIEALSGKQNIWGINTALYALNSKSNFGVGDFSNLSTAVGAFANQGADFVGINPVHAMGWVEDIISPYSPSHRGFLNSAYIAVPASDYTAKKPEFIDYTSHKARHQLALETAFLSYQPSRNFKAFCADGGSHLALFALYEAISEIYGSDWRSWPSDMHQASQIPPRLQMQLAPRVEFHKWLQYTADKQLSYVQQNALDNGMNMGLYLDLAVGSRRGGAETWCASDAVADHVSIGAPPDHLSPAGQNWGLTAYAPAKLKASQYKALRQALRTSMRHASMLRIDHVLGMNRSYWLPDNGAPGGYIKQPFESILAVIAIEAERAQTVVVGEDLGLVPHGFRQTMRQHGLYSYSVLQYDKDEQGEFKPHAQLNAQTLACFATHDTPTLKGFHQKIDIGWWQKLGWIADEQLNTATQQRDYEVETILTQAGQEKSNDYAGFRDGINNILATSPANMIALQADDIFEVEQAPNLPGTIDEHPNWRRRNAIEVEDFADSDKLKNVGSLMRNLGRGVTQ</sequence>
<dbReference type="GO" id="GO:0005975">
    <property type="term" value="P:carbohydrate metabolic process"/>
    <property type="evidence" value="ECO:0007669"/>
    <property type="project" value="InterPro"/>
</dbReference>
<dbReference type="PANTHER" id="PTHR32438:SF5">
    <property type="entry name" value="4-ALPHA-GLUCANOTRANSFERASE DPE1, CHLOROPLASTIC_AMYLOPLASTIC"/>
    <property type="match status" value="1"/>
</dbReference>
<evidence type="ECO:0000313" key="12">
    <source>
        <dbReference type="EMBL" id="PCI99555.1"/>
    </source>
</evidence>
<evidence type="ECO:0000256" key="5">
    <source>
        <dbReference type="ARBA" id="ARBA00022676"/>
    </source>
</evidence>